<feature type="domain" description="HTH lacI-type" evidence="4">
    <location>
        <begin position="7"/>
        <end position="62"/>
    </location>
</feature>
<sequence length="335" mass="36166">MERQRRTTRDDVARRAGVSTAVISYVLNDGPRPVAESTRQRVLQAIDELGYRPSAAARALKLARSGVIGLVVPDISNSFFAEFAKHLQDAAHDAGYAVMLGTTGDREQEADQVQSLLRQDLDGLVVFGIEDPTLLETLLSMDTTLVSMDWQLQDGTVATIVADDYGATRAAIEHLRDAHGHVRIGFIGGPETSIGANARKQAWNDVSGPQLDAEEHRVLQATAPFTRDGGYQAARHLVATTQATALFAASDIQAIGALRALRDLRIAVPGRIAMMSFDGTLEAQYSSPSLSVVAVPIQAMAQLALRRVLSDTSTGDLHAIFPHELKLRESCGCER</sequence>
<evidence type="ECO:0000313" key="6">
    <source>
        <dbReference type="Proteomes" id="UP001501746"/>
    </source>
</evidence>
<dbReference type="Gene3D" id="3.40.50.2300">
    <property type="match status" value="2"/>
</dbReference>
<dbReference type="SMART" id="SM00354">
    <property type="entry name" value="HTH_LACI"/>
    <property type="match status" value="1"/>
</dbReference>
<keyword evidence="1" id="KW-0805">Transcription regulation</keyword>
<evidence type="ECO:0000313" key="5">
    <source>
        <dbReference type="EMBL" id="GAA1846422.1"/>
    </source>
</evidence>
<keyword evidence="6" id="KW-1185">Reference proteome</keyword>
<dbReference type="EMBL" id="BAAANK010000012">
    <property type="protein sequence ID" value="GAA1846422.1"/>
    <property type="molecule type" value="Genomic_DNA"/>
</dbReference>
<accession>A0ABP4ZA70</accession>
<dbReference type="Gene3D" id="1.10.260.40">
    <property type="entry name" value="lambda repressor-like DNA-binding domains"/>
    <property type="match status" value="1"/>
</dbReference>
<dbReference type="InterPro" id="IPR010982">
    <property type="entry name" value="Lambda_DNA-bd_dom_sf"/>
</dbReference>
<dbReference type="InterPro" id="IPR028082">
    <property type="entry name" value="Peripla_BP_I"/>
</dbReference>
<keyword evidence="2 5" id="KW-0238">DNA-binding</keyword>
<dbReference type="PANTHER" id="PTHR30146">
    <property type="entry name" value="LACI-RELATED TRANSCRIPTIONAL REPRESSOR"/>
    <property type="match status" value="1"/>
</dbReference>
<dbReference type="CDD" id="cd06267">
    <property type="entry name" value="PBP1_LacI_sugar_binding-like"/>
    <property type="match status" value="1"/>
</dbReference>
<dbReference type="InterPro" id="IPR000843">
    <property type="entry name" value="HTH_LacI"/>
</dbReference>
<dbReference type="CDD" id="cd01392">
    <property type="entry name" value="HTH_LacI"/>
    <property type="match status" value="1"/>
</dbReference>
<gene>
    <name evidence="5" type="ORF">GCM10009750_36040</name>
</gene>
<evidence type="ECO:0000256" key="2">
    <source>
        <dbReference type="ARBA" id="ARBA00023125"/>
    </source>
</evidence>
<comment type="caution">
    <text evidence="5">The sequence shown here is derived from an EMBL/GenBank/DDBJ whole genome shotgun (WGS) entry which is preliminary data.</text>
</comment>
<dbReference type="Pfam" id="PF13377">
    <property type="entry name" value="Peripla_BP_3"/>
    <property type="match status" value="1"/>
</dbReference>
<evidence type="ECO:0000256" key="3">
    <source>
        <dbReference type="ARBA" id="ARBA00023163"/>
    </source>
</evidence>
<reference evidence="6" key="1">
    <citation type="journal article" date="2019" name="Int. J. Syst. Evol. Microbiol.">
        <title>The Global Catalogue of Microorganisms (GCM) 10K type strain sequencing project: providing services to taxonomists for standard genome sequencing and annotation.</title>
        <authorList>
            <consortium name="The Broad Institute Genomics Platform"/>
            <consortium name="The Broad Institute Genome Sequencing Center for Infectious Disease"/>
            <person name="Wu L."/>
            <person name="Ma J."/>
        </authorList>
    </citation>
    <scope>NUCLEOTIDE SEQUENCE [LARGE SCALE GENOMIC DNA]</scope>
    <source>
        <strain evidence="6">JCM 14323</strain>
    </source>
</reference>
<evidence type="ECO:0000256" key="1">
    <source>
        <dbReference type="ARBA" id="ARBA00023015"/>
    </source>
</evidence>
<proteinExistence type="predicted"/>
<dbReference type="InterPro" id="IPR046335">
    <property type="entry name" value="LacI/GalR-like_sensor"/>
</dbReference>
<protein>
    <submittedName>
        <fullName evidence="5">LacI family DNA-binding transcriptional regulator</fullName>
    </submittedName>
</protein>
<evidence type="ECO:0000259" key="4">
    <source>
        <dbReference type="PROSITE" id="PS50932"/>
    </source>
</evidence>
<dbReference type="Pfam" id="PF00356">
    <property type="entry name" value="LacI"/>
    <property type="match status" value="1"/>
</dbReference>
<dbReference type="PROSITE" id="PS50932">
    <property type="entry name" value="HTH_LACI_2"/>
    <property type="match status" value="1"/>
</dbReference>
<organism evidence="5 6">
    <name type="scientific">Agromyces salentinus</name>
    <dbReference type="NCBI Taxonomy" id="269421"/>
    <lineage>
        <taxon>Bacteria</taxon>
        <taxon>Bacillati</taxon>
        <taxon>Actinomycetota</taxon>
        <taxon>Actinomycetes</taxon>
        <taxon>Micrococcales</taxon>
        <taxon>Microbacteriaceae</taxon>
        <taxon>Agromyces</taxon>
    </lineage>
</organism>
<name>A0ABP4ZA70_9MICO</name>
<dbReference type="PANTHER" id="PTHR30146:SF109">
    <property type="entry name" value="HTH-TYPE TRANSCRIPTIONAL REGULATOR GALS"/>
    <property type="match status" value="1"/>
</dbReference>
<dbReference type="RefSeq" id="WP_157428511.1">
    <property type="nucleotide sequence ID" value="NZ_BAAANK010000012.1"/>
</dbReference>
<dbReference type="SUPFAM" id="SSF47413">
    <property type="entry name" value="lambda repressor-like DNA-binding domains"/>
    <property type="match status" value="1"/>
</dbReference>
<dbReference type="SUPFAM" id="SSF53822">
    <property type="entry name" value="Periplasmic binding protein-like I"/>
    <property type="match status" value="1"/>
</dbReference>
<dbReference type="GO" id="GO:0003677">
    <property type="term" value="F:DNA binding"/>
    <property type="evidence" value="ECO:0007669"/>
    <property type="project" value="UniProtKB-KW"/>
</dbReference>
<keyword evidence="3" id="KW-0804">Transcription</keyword>
<dbReference type="Proteomes" id="UP001501746">
    <property type="component" value="Unassembled WGS sequence"/>
</dbReference>